<dbReference type="InterPro" id="IPR044862">
    <property type="entry name" value="Pro_4_hyd_alph_FE2OG_OXY"/>
</dbReference>
<sequence>MGLFVHGVGDIKLPLQEDQARQLIAQSRQAPFGKGSETIVDTAVRNTWELDASQFEFRGAAWPQVLDRCVNHVANSLGIASPITAELYKILVYEKGAMFKAHTDTEKIPGMFGTLVICLPSPHEGGDVVLRHRGQTKTYKTSTAQPFILCWYSDVHHEVLPVTSGYRWVLTYNLAISPDLERPSAALLRTEAQKLRHALRRWLEHRDLEIQGSHLYYLLDHEYTEASIAFRALKTTDLARVQYLKDLSTELEFDVFLGLLEKEEKGDVEYIPRKRYNRYRDYDDYD</sequence>
<reference evidence="3" key="2">
    <citation type="submission" date="2023-05" db="EMBL/GenBank/DDBJ databases">
        <authorList>
            <consortium name="Lawrence Berkeley National Laboratory"/>
            <person name="Steindorff A."/>
            <person name="Hensen N."/>
            <person name="Bonometti L."/>
            <person name="Westerberg I."/>
            <person name="Brannstrom I.O."/>
            <person name="Guillou S."/>
            <person name="Cros-Aarteil S."/>
            <person name="Calhoun S."/>
            <person name="Haridas S."/>
            <person name="Kuo A."/>
            <person name="Mondo S."/>
            <person name="Pangilinan J."/>
            <person name="Riley R."/>
            <person name="Labutti K."/>
            <person name="Andreopoulos B."/>
            <person name="Lipzen A."/>
            <person name="Chen C."/>
            <person name="Yanf M."/>
            <person name="Daum C."/>
            <person name="Ng V."/>
            <person name="Clum A."/>
            <person name="Ohm R."/>
            <person name="Martin F."/>
            <person name="Silar P."/>
            <person name="Natvig D."/>
            <person name="Lalanne C."/>
            <person name="Gautier V."/>
            <person name="Ament-Velasquez S.L."/>
            <person name="Kruys A."/>
            <person name="Hutchinson M.I."/>
            <person name="Powell A.J."/>
            <person name="Barry K."/>
            <person name="Miller A.N."/>
            <person name="Grigoriev I.V."/>
            <person name="Debuchy R."/>
            <person name="Gladieux P."/>
            <person name="Thoren M.H."/>
            <person name="Johannesson H."/>
        </authorList>
    </citation>
    <scope>NUCLEOTIDE SEQUENCE</scope>
    <source>
        <strain evidence="3">CBS 538.74</strain>
    </source>
</reference>
<dbReference type="AlphaFoldDB" id="A0AAN6VFJ0"/>
<proteinExistence type="inferred from homology"/>
<dbReference type="GO" id="GO:0046872">
    <property type="term" value="F:metal ion binding"/>
    <property type="evidence" value="ECO:0007669"/>
    <property type="project" value="UniProtKB-KW"/>
</dbReference>
<comment type="caution">
    <text evidence="3">The sequence shown here is derived from an EMBL/GenBank/DDBJ whole genome shotgun (WGS) entry which is preliminary data.</text>
</comment>
<keyword evidence="1" id="KW-0479">Metal-binding</keyword>
<name>A0AAN6VFJ0_9PEZI</name>
<dbReference type="Proteomes" id="UP001302745">
    <property type="component" value="Unassembled WGS sequence"/>
</dbReference>
<dbReference type="PANTHER" id="PTHR33099:SF7">
    <property type="entry name" value="MYND-TYPE DOMAIN-CONTAINING PROTEIN"/>
    <property type="match status" value="1"/>
</dbReference>
<dbReference type="Pfam" id="PF13640">
    <property type="entry name" value="2OG-FeII_Oxy_3"/>
    <property type="match status" value="1"/>
</dbReference>
<comment type="similarity">
    <text evidence="1">Belongs to the iron/ascorbate-dependent oxidoreductase family.</text>
</comment>
<protein>
    <recommendedName>
        <fullName evidence="2">Fe2OG dioxygenase domain-containing protein</fullName>
    </recommendedName>
</protein>
<dbReference type="InterPro" id="IPR005123">
    <property type="entry name" value="Oxoglu/Fe-dep_dioxygenase_dom"/>
</dbReference>
<evidence type="ECO:0000256" key="1">
    <source>
        <dbReference type="RuleBase" id="RU003682"/>
    </source>
</evidence>
<keyword evidence="4" id="KW-1185">Reference proteome</keyword>
<dbReference type="Gene3D" id="2.60.120.620">
    <property type="entry name" value="q2cbj1_9rhob like domain"/>
    <property type="match status" value="1"/>
</dbReference>
<organism evidence="3 4">
    <name type="scientific">Chaetomidium leptoderma</name>
    <dbReference type="NCBI Taxonomy" id="669021"/>
    <lineage>
        <taxon>Eukaryota</taxon>
        <taxon>Fungi</taxon>
        <taxon>Dikarya</taxon>
        <taxon>Ascomycota</taxon>
        <taxon>Pezizomycotina</taxon>
        <taxon>Sordariomycetes</taxon>
        <taxon>Sordariomycetidae</taxon>
        <taxon>Sordariales</taxon>
        <taxon>Chaetomiaceae</taxon>
        <taxon>Chaetomidium</taxon>
    </lineage>
</organism>
<evidence type="ECO:0000313" key="3">
    <source>
        <dbReference type="EMBL" id="KAK4150553.1"/>
    </source>
</evidence>
<keyword evidence="1" id="KW-0408">Iron</keyword>
<dbReference type="EMBL" id="MU857065">
    <property type="protein sequence ID" value="KAK4150553.1"/>
    <property type="molecule type" value="Genomic_DNA"/>
</dbReference>
<evidence type="ECO:0000259" key="2">
    <source>
        <dbReference type="PROSITE" id="PS51471"/>
    </source>
</evidence>
<dbReference type="PANTHER" id="PTHR33099">
    <property type="entry name" value="FE2OG DIOXYGENASE DOMAIN-CONTAINING PROTEIN"/>
    <property type="match status" value="1"/>
</dbReference>
<accession>A0AAN6VFJ0</accession>
<dbReference type="GO" id="GO:0016491">
    <property type="term" value="F:oxidoreductase activity"/>
    <property type="evidence" value="ECO:0007669"/>
    <property type="project" value="UniProtKB-KW"/>
</dbReference>
<dbReference type="PROSITE" id="PS51471">
    <property type="entry name" value="FE2OG_OXY"/>
    <property type="match status" value="1"/>
</dbReference>
<gene>
    <name evidence="3" type="ORF">C8A00DRAFT_36858</name>
</gene>
<reference evidence="3" key="1">
    <citation type="journal article" date="2023" name="Mol. Phylogenet. Evol.">
        <title>Genome-scale phylogeny and comparative genomics of the fungal order Sordariales.</title>
        <authorList>
            <person name="Hensen N."/>
            <person name="Bonometti L."/>
            <person name="Westerberg I."/>
            <person name="Brannstrom I.O."/>
            <person name="Guillou S."/>
            <person name="Cros-Aarteil S."/>
            <person name="Calhoun S."/>
            <person name="Haridas S."/>
            <person name="Kuo A."/>
            <person name="Mondo S."/>
            <person name="Pangilinan J."/>
            <person name="Riley R."/>
            <person name="LaButti K."/>
            <person name="Andreopoulos B."/>
            <person name="Lipzen A."/>
            <person name="Chen C."/>
            <person name="Yan M."/>
            <person name="Daum C."/>
            <person name="Ng V."/>
            <person name="Clum A."/>
            <person name="Steindorff A."/>
            <person name="Ohm R.A."/>
            <person name="Martin F."/>
            <person name="Silar P."/>
            <person name="Natvig D.O."/>
            <person name="Lalanne C."/>
            <person name="Gautier V."/>
            <person name="Ament-Velasquez S.L."/>
            <person name="Kruys A."/>
            <person name="Hutchinson M.I."/>
            <person name="Powell A.J."/>
            <person name="Barry K."/>
            <person name="Miller A.N."/>
            <person name="Grigoriev I.V."/>
            <person name="Debuchy R."/>
            <person name="Gladieux P."/>
            <person name="Hiltunen Thoren M."/>
            <person name="Johannesson H."/>
        </authorList>
    </citation>
    <scope>NUCLEOTIDE SEQUENCE</scope>
    <source>
        <strain evidence="3">CBS 538.74</strain>
    </source>
</reference>
<keyword evidence="1" id="KW-0560">Oxidoreductase</keyword>
<feature type="domain" description="Fe2OG dioxygenase" evidence="2">
    <location>
        <begin position="84"/>
        <end position="176"/>
    </location>
</feature>
<evidence type="ECO:0000313" key="4">
    <source>
        <dbReference type="Proteomes" id="UP001302745"/>
    </source>
</evidence>